<dbReference type="Pfam" id="PF06271">
    <property type="entry name" value="RDD"/>
    <property type="match status" value="1"/>
</dbReference>
<accession>A0A6J7D978</accession>
<feature type="domain" description="RDD" evidence="6">
    <location>
        <begin position="6"/>
        <end position="98"/>
    </location>
</feature>
<dbReference type="InterPro" id="IPR010432">
    <property type="entry name" value="RDD"/>
</dbReference>
<comment type="subcellular location">
    <subcellularLocation>
        <location evidence="1">Membrane</location>
        <topology evidence="1">Multi-pass membrane protein</topology>
    </subcellularLocation>
</comment>
<evidence type="ECO:0000313" key="7">
    <source>
        <dbReference type="EMBL" id="CAB4866791.1"/>
    </source>
</evidence>
<gene>
    <name evidence="7" type="ORF">UFOPK3461_00093</name>
</gene>
<keyword evidence="3 5" id="KW-1133">Transmembrane helix</keyword>
<dbReference type="EMBL" id="CAFBLW010000003">
    <property type="protein sequence ID" value="CAB4866791.1"/>
    <property type="molecule type" value="Genomic_DNA"/>
</dbReference>
<feature type="transmembrane region" description="Helical" evidence="5">
    <location>
        <begin position="44"/>
        <end position="63"/>
    </location>
</feature>
<feature type="transmembrane region" description="Helical" evidence="5">
    <location>
        <begin position="12"/>
        <end position="32"/>
    </location>
</feature>
<keyword evidence="2 5" id="KW-0812">Transmembrane</keyword>
<reference evidence="7" key="1">
    <citation type="submission" date="2020-05" db="EMBL/GenBank/DDBJ databases">
        <authorList>
            <person name="Chiriac C."/>
            <person name="Salcher M."/>
            <person name="Ghai R."/>
            <person name="Kavagutti S V."/>
        </authorList>
    </citation>
    <scope>NUCLEOTIDE SEQUENCE</scope>
</reference>
<dbReference type="AlphaFoldDB" id="A0A6J7D978"/>
<evidence type="ECO:0000256" key="4">
    <source>
        <dbReference type="ARBA" id="ARBA00023136"/>
    </source>
</evidence>
<name>A0A6J7D978_9ZZZZ</name>
<evidence type="ECO:0000256" key="2">
    <source>
        <dbReference type="ARBA" id="ARBA00022692"/>
    </source>
</evidence>
<evidence type="ECO:0000256" key="5">
    <source>
        <dbReference type="SAM" id="Phobius"/>
    </source>
</evidence>
<organism evidence="7">
    <name type="scientific">freshwater metagenome</name>
    <dbReference type="NCBI Taxonomy" id="449393"/>
    <lineage>
        <taxon>unclassified sequences</taxon>
        <taxon>metagenomes</taxon>
        <taxon>ecological metagenomes</taxon>
    </lineage>
</organism>
<sequence length="123" mass="13404">MKHQISLGRRMAALLIDWIMSYAIAIGFFAGGGAFTDRVPHARIPVLLIFFAEMSIMTALGGASAGHRVMRMKVVRFSDGGVATPIQALIRTTLICLVITAITFDENGRGIHERFSNTKLINA</sequence>
<evidence type="ECO:0000259" key="6">
    <source>
        <dbReference type="Pfam" id="PF06271"/>
    </source>
</evidence>
<evidence type="ECO:0000256" key="3">
    <source>
        <dbReference type="ARBA" id="ARBA00022989"/>
    </source>
</evidence>
<proteinExistence type="predicted"/>
<protein>
    <submittedName>
        <fullName evidence="7">Unannotated protein</fullName>
    </submittedName>
</protein>
<evidence type="ECO:0000256" key="1">
    <source>
        <dbReference type="ARBA" id="ARBA00004141"/>
    </source>
</evidence>
<dbReference type="GO" id="GO:0016020">
    <property type="term" value="C:membrane"/>
    <property type="evidence" value="ECO:0007669"/>
    <property type="project" value="UniProtKB-SubCell"/>
</dbReference>
<keyword evidence="4 5" id="KW-0472">Membrane</keyword>